<evidence type="ECO:0000313" key="4">
    <source>
        <dbReference type="Proteomes" id="UP001176961"/>
    </source>
</evidence>
<evidence type="ECO:0000256" key="1">
    <source>
        <dbReference type="SAM" id="MobiDB-lite"/>
    </source>
</evidence>
<dbReference type="EMBL" id="CATQJL010000001">
    <property type="protein sequence ID" value="CAJ0589403.1"/>
    <property type="molecule type" value="Genomic_DNA"/>
</dbReference>
<dbReference type="Proteomes" id="UP001176961">
    <property type="component" value="Unassembled WGS sequence"/>
</dbReference>
<feature type="chain" id="PRO_5041370978" description="Dendritic cell-specific transmembrane protein-like domain-containing protein" evidence="2">
    <location>
        <begin position="24"/>
        <end position="164"/>
    </location>
</feature>
<name>A0AA36GFS9_CYLNA</name>
<evidence type="ECO:0008006" key="5">
    <source>
        <dbReference type="Google" id="ProtNLM"/>
    </source>
</evidence>
<keyword evidence="4" id="KW-1185">Reference proteome</keyword>
<comment type="caution">
    <text evidence="3">The sequence shown here is derived from an EMBL/GenBank/DDBJ whole genome shotgun (WGS) entry which is preliminary data.</text>
</comment>
<accession>A0AA36GFS9</accession>
<sequence length="164" mass="19520">MFFAALFLCRFQVWMSRQSLALADHFFPDRVRPRALNLYNKILQDRKNLLGDMMKEQKKKLADDQMEGRETVVRRGLQSRGFIRVNCSVCNQQDLRLADQANTRLCVACGAFYCIKCFCLRRYCQECQNDMQVIDRVELYYEDLSDDEESVEVEEREEEEEEEE</sequence>
<gene>
    <name evidence="3" type="ORF">CYNAS_LOCUS1386</name>
</gene>
<dbReference type="PANTHER" id="PTHR21041:SF9">
    <property type="entry name" value="DENDRITIC CELL-SPECIFIC TRANSMEMBRANE PROTEIN-LIKE DOMAIN-CONTAINING PROTEIN"/>
    <property type="match status" value="1"/>
</dbReference>
<dbReference type="InterPro" id="IPR051856">
    <property type="entry name" value="CSR-E3_Ligase_Protein"/>
</dbReference>
<proteinExistence type="predicted"/>
<keyword evidence="2" id="KW-0732">Signal</keyword>
<protein>
    <recommendedName>
        <fullName evidence="5">Dendritic cell-specific transmembrane protein-like domain-containing protein</fullName>
    </recommendedName>
</protein>
<organism evidence="3 4">
    <name type="scientific">Cylicocyclus nassatus</name>
    <name type="common">Nematode worm</name>
    <dbReference type="NCBI Taxonomy" id="53992"/>
    <lineage>
        <taxon>Eukaryota</taxon>
        <taxon>Metazoa</taxon>
        <taxon>Ecdysozoa</taxon>
        <taxon>Nematoda</taxon>
        <taxon>Chromadorea</taxon>
        <taxon>Rhabditida</taxon>
        <taxon>Rhabditina</taxon>
        <taxon>Rhabditomorpha</taxon>
        <taxon>Strongyloidea</taxon>
        <taxon>Strongylidae</taxon>
        <taxon>Cylicocyclus</taxon>
    </lineage>
</organism>
<dbReference type="PANTHER" id="PTHR21041">
    <property type="entry name" value="DENDRITIC CELL-SPECIFIC TRANSMEMBRANE PROTEIN"/>
    <property type="match status" value="1"/>
</dbReference>
<feature type="region of interest" description="Disordered" evidence="1">
    <location>
        <begin position="145"/>
        <end position="164"/>
    </location>
</feature>
<evidence type="ECO:0000256" key="2">
    <source>
        <dbReference type="SAM" id="SignalP"/>
    </source>
</evidence>
<dbReference type="AlphaFoldDB" id="A0AA36GFS9"/>
<reference evidence="3" key="1">
    <citation type="submission" date="2023-07" db="EMBL/GenBank/DDBJ databases">
        <authorList>
            <consortium name="CYATHOMIX"/>
        </authorList>
    </citation>
    <scope>NUCLEOTIDE SEQUENCE</scope>
    <source>
        <strain evidence="3">N/A</strain>
    </source>
</reference>
<evidence type="ECO:0000313" key="3">
    <source>
        <dbReference type="EMBL" id="CAJ0589403.1"/>
    </source>
</evidence>
<feature type="signal peptide" evidence="2">
    <location>
        <begin position="1"/>
        <end position="23"/>
    </location>
</feature>